<dbReference type="GO" id="GO:0006730">
    <property type="term" value="P:one-carbon metabolic process"/>
    <property type="evidence" value="ECO:0007669"/>
    <property type="project" value="UniProtKB-KW"/>
</dbReference>
<dbReference type="AlphaFoldDB" id="A0AAD5SBY6"/>
<comment type="similarity">
    <text evidence="7">Belongs to the dihydrofolate reductase family.</text>
</comment>
<dbReference type="InterPro" id="IPR024072">
    <property type="entry name" value="DHFR-like_dom_sf"/>
</dbReference>
<dbReference type="InterPro" id="IPR001796">
    <property type="entry name" value="DHFR_dom"/>
</dbReference>
<keyword evidence="5" id="KW-0521">NADP</keyword>
<evidence type="ECO:0000313" key="9">
    <source>
        <dbReference type="EMBL" id="KAJ3049786.1"/>
    </source>
</evidence>
<evidence type="ECO:0000256" key="6">
    <source>
        <dbReference type="ARBA" id="ARBA00023002"/>
    </source>
</evidence>
<organism evidence="9 10">
    <name type="scientific">Rhizophlyctis rosea</name>
    <dbReference type="NCBI Taxonomy" id="64517"/>
    <lineage>
        <taxon>Eukaryota</taxon>
        <taxon>Fungi</taxon>
        <taxon>Fungi incertae sedis</taxon>
        <taxon>Chytridiomycota</taxon>
        <taxon>Chytridiomycota incertae sedis</taxon>
        <taxon>Chytridiomycetes</taxon>
        <taxon>Rhizophlyctidales</taxon>
        <taxon>Rhizophlyctidaceae</taxon>
        <taxon>Rhizophlyctis</taxon>
    </lineage>
</organism>
<evidence type="ECO:0000313" key="10">
    <source>
        <dbReference type="Proteomes" id="UP001212841"/>
    </source>
</evidence>
<evidence type="ECO:0000256" key="5">
    <source>
        <dbReference type="ARBA" id="ARBA00022857"/>
    </source>
</evidence>
<keyword evidence="4" id="KW-0554">One-carbon metabolism</keyword>
<dbReference type="GO" id="GO:0050661">
    <property type="term" value="F:NADP binding"/>
    <property type="evidence" value="ECO:0007669"/>
    <property type="project" value="InterPro"/>
</dbReference>
<dbReference type="PRINTS" id="PR00070">
    <property type="entry name" value="DHFR"/>
</dbReference>
<dbReference type="CDD" id="cd00209">
    <property type="entry name" value="DHFR"/>
    <property type="match status" value="1"/>
</dbReference>
<dbReference type="Proteomes" id="UP001212841">
    <property type="component" value="Unassembled WGS sequence"/>
</dbReference>
<dbReference type="GO" id="GO:0046655">
    <property type="term" value="P:folic acid metabolic process"/>
    <property type="evidence" value="ECO:0007669"/>
    <property type="project" value="TreeGrafter"/>
</dbReference>
<dbReference type="PANTHER" id="PTHR48069:SF3">
    <property type="entry name" value="DIHYDROFOLATE REDUCTASE"/>
    <property type="match status" value="1"/>
</dbReference>
<comment type="pathway">
    <text evidence="1">Cofactor biosynthesis; tetrahydrofolate biosynthesis; 5,6,7,8-tetrahydrofolate from 7,8-dihydrofolate: step 1/1.</text>
</comment>
<dbReference type="GO" id="GO:0005739">
    <property type="term" value="C:mitochondrion"/>
    <property type="evidence" value="ECO:0007669"/>
    <property type="project" value="TreeGrafter"/>
</dbReference>
<dbReference type="PROSITE" id="PS51330">
    <property type="entry name" value="DHFR_2"/>
    <property type="match status" value="1"/>
</dbReference>
<protein>
    <recommendedName>
        <fullName evidence="3">Dihydrofolate reductase</fullName>
        <ecNumber evidence="2">1.5.1.3</ecNumber>
    </recommendedName>
</protein>
<gene>
    <name evidence="9" type="primary">DFR1</name>
    <name evidence="9" type="ORF">HK097_009214</name>
</gene>
<dbReference type="SUPFAM" id="SSF53597">
    <property type="entry name" value="Dihydrofolate reductase-like"/>
    <property type="match status" value="1"/>
</dbReference>
<dbReference type="EC" id="1.5.1.3" evidence="2"/>
<dbReference type="GO" id="GO:0046452">
    <property type="term" value="P:dihydrofolate metabolic process"/>
    <property type="evidence" value="ECO:0007669"/>
    <property type="project" value="TreeGrafter"/>
</dbReference>
<proteinExistence type="inferred from homology"/>
<reference evidence="9" key="1">
    <citation type="submission" date="2020-05" db="EMBL/GenBank/DDBJ databases">
        <title>Phylogenomic resolution of chytrid fungi.</title>
        <authorList>
            <person name="Stajich J.E."/>
            <person name="Amses K."/>
            <person name="Simmons R."/>
            <person name="Seto K."/>
            <person name="Myers J."/>
            <person name="Bonds A."/>
            <person name="Quandt C.A."/>
            <person name="Barry K."/>
            <person name="Liu P."/>
            <person name="Grigoriev I."/>
            <person name="Longcore J.E."/>
            <person name="James T.Y."/>
        </authorList>
    </citation>
    <scope>NUCLEOTIDE SEQUENCE</scope>
    <source>
        <strain evidence="9">JEL0318</strain>
    </source>
</reference>
<dbReference type="PROSITE" id="PS00075">
    <property type="entry name" value="DHFR_1"/>
    <property type="match status" value="1"/>
</dbReference>
<dbReference type="InterPro" id="IPR017925">
    <property type="entry name" value="DHFR_CS"/>
</dbReference>
<feature type="domain" description="DHFR" evidence="8">
    <location>
        <begin position="4"/>
        <end position="210"/>
    </location>
</feature>
<dbReference type="GO" id="GO:0004146">
    <property type="term" value="F:dihydrofolate reductase activity"/>
    <property type="evidence" value="ECO:0007669"/>
    <property type="project" value="UniProtKB-EC"/>
</dbReference>
<evidence type="ECO:0000256" key="4">
    <source>
        <dbReference type="ARBA" id="ARBA00022563"/>
    </source>
</evidence>
<accession>A0AAD5SBY6</accession>
<evidence type="ECO:0000256" key="1">
    <source>
        <dbReference type="ARBA" id="ARBA00004903"/>
    </source>
</evidence>
<evidence type="ECO:0000256" key="3">
    <source>
        <dbReference type="ARBA" id="ARBA00018886"/>
    </source>
</evidence>
<dbReference type="GO" id="GO:0046654">
    <property type="term" value="P:tetrahydrofolate biosynthetic process"/>
    <property type="evidence" value="ECO:0007669"/>
    <property type="project" value="InterPro"/>
</dbReference>
<evidence type="ECO:0000256" key="2">
    <source>
        <dbReference type="ARBA" id="ARBA00012856"/>
    </source>
</evidence>
<dbReference type="PANTHER" id="PTHR48069">
    <property type="entry name" value="DIHYDROFOLATE REDUCTASE"/>
    <property type="match status" value="1"/>
</dbReference>
<evidence type="ECO:0000259" key="8">
    <source>
        <dbReference type="PROSITE" id="PS51330"/>
    </source>
</evidence>
<evidence type="ECO:0000256" key="7">
    <source>
        <dbReference type="RuleBase" id="RU004474"/>
    </source>
</evidence>
<keyword evidence="10" id="KW-1185">Reference proteome</keyword>
<dbReference type="Gene3D" id="3.40.430.10">
    <property type="entry name" value="Dihydrofolate Reductase, subunit A"/>
    <property type="match status" value="1"/>
</dbReference>
<comment type="caution">
    <text evidence="9">The sequence shown here is derived from an EMBL/GenBank/DDBJ whole genome shotgun (WGS) entry which is preliminary data.</text>
</comment>
<sequence>MPVPLNLIVAATEAGGIGIEGQLPWRLKADMNYFMRVTKYLQSGQFPYASNFSPIDNAPRNVVIMGRKTWESIPKKFRPMAGRLNIVLSTQADFVKSVETESTEEAPVLGHTSLQSAVSAIASIKTGSVFIIGGGSLYKEAISHPWCENIFLTKVYPQQPVECDTFFPELPPTQFQRVKDEDLSKRVGDTLPVGRQKEGDFEYEFQLYVRSH</sequence>
<name>A0AAD5SBY6_9FUNG</name>
<dbReference type="EMBL" id="JADGJD010000595">
    <property type="protein sequence ID" value="KAJ3049786.1"/>
    <property type="molecule type" value="Genomic_DNA"/>
</dbReference>
<dbReference type="InterPro" id="IPR012259">
    <property type="entry name" value="DHFR"/>
</dbReference>
<keyword evidence="6" id="KW-0560">Oxidoreductase</keyword>
<dbReference type="Pfam" id="PF00186">
    <property type="entry name" value="DHFR_1"/>
    <property type="match status" value="2"/>
</dbReference>